<accession>D3P8H8</accession>
<dbReference type="STRING" id="639282.DEFDS_1559"/>
<sequence>MKRIGIYSNDSLVLSELVEKINKDYLSLFTTIYTDKGYLDTLEQIDNVRITGISESFEDDVLIVLNDASKILDKIKEFKGKVIDFSGTVVNVNNVVHIEEPVVYCFENLLDERNPDYAVINLPAAIFGKAAVDDLLNQTRDIFSFVRNDYKVFDRMLAFNVFFLERSDELYKNYFSFLDNKLDFPFELRQLPVSTGFIIDIFGDIDFEEDDFFVKKHVYSLHDALEEEKVVVMKNGVKTTLVGDYLKIIIKQIIDEL</sequence>
<reference evidence="1 2" key="1">
    <citation type="journal article" date="2010" name="DNA Res.">
        <title>Bacterial lifestyle in a deep-sea hydrothermal vent chimney revealed by the genome sequence of the thermophilic bacterium Deferribacter desulfuricans SSM1.</title>
        <authorList>
            <person name="Takaki Y."/>
            <person name="Shimamura S."/>
            <person name="Nakagawa S."/>
            <person name="Fukuhara Y."/>
            <person name="Horikawa H."/>
            <person name="Ankai A."/>
            <person name="Harada T."/>
            <person name="Hosoyama A."/>
            <person name="Oguchi A."/>
            <person name="Fukui S."/>
            <person name="Fujita N."/>
            <person name="Takami H."/>
            <person name="Takai K."/>
        </authorList>
    </citation>
    <scope>NUCLEOTIDE SEQUENCE [LARGE SCALE GENOMIC DNA]</scope>
    <source>
        <strain evidence="2">DSM 14783 / JCM 11476 / NBRC 101012 / SSM1</strain>
    </source>
</reference>
<dbReference type="EMBL" id="AP011529">
    <property type="protein sequence ID" value="BAI81018.1"/>
    <property type="molecule type" value="Genomic_DNA"/>
</dbReference>
<dbReference type="RefSeq" id="WP_013008264.1">
    <property type="nucleotide sequence ID" value="NC_013939.1"/>
</dbReference>
<dbReference type="KEGG" id="ddf:DEFDS_1559"/>
<evidence type="ECO:0000313" key="2">
    <source>
        <dbReference type="Proteomes" id="UP000001520"/>
    </source>
</evidence>
<organism evidence="1 2">
    <name type="scientific">Deferribacter desulfuricans (strain DSM 14783 / JCM 11476 / NBRC 101012 / SSM1)</name>
    <dbReference type="NCBI Taxonomy" id="639282"/>
    <lineage>
        <taxon>Bacteria</taxon>
        <taxon>Pseudomonadati</taxon>
        <taxon>Deferribacterota</taxon>
        <taxon>Deferribacteres</taxon>
        <taxon>Deferribacterales</taxon>
        <taxon>Deferribacteraceae</taxon>
        <taxon>Deferribacter</taxon>
    </lineage>
</organism>
<protein>
    <submittedName>
        <fullName evidence="1">Uncharacterized protein</fullName>
    </submittedName>
</protein>
<dbReference type="HOGENOM" id="CLU_1068539_0_0_0"/>
<dbReference type="AlphaFoldDB" id="D3P8H8"/>
<keyword evidence="2" id="KW-1185">Reference proteome</keyword>
<dbReference type="Proteomes" id="UP000001520">
    <property type="component" value="Chromosome"/>
</dbReference>
<name>D3P8H8_DEFDS</name>
<dbReference type="OrthoDB" id="9794752at2"/>
<evidence type="ECO:0000313" key="1">
    <source>
        <dbReference type="EMBL" id="BAI81018.1"/>
    </source>
</evidence>
<gene>
    <name evidence="1" type="ordered locus">DEFDS_1559</name>
</gene>
<dbReference type="eggNOG" id="ENOG50311KF">
    <property type="taxonomic scope" value="Bacteria"/>
</dbReference>
<proteinExistence type="predicted"/>